<gene>
    <name evidence="1" type="ORF">V1517DRAFT_324787</name>
</gene>
<keyword evidence="2" id="KW-1185">Reference proteome</keyword>
<sequence>MSGVDRHTLLSFRKVVGAVEVMHGLDNIGFWVFGEIPNIATQSLHKCKELINDCTGLSPIKYDCCHLTPCVCYFGEYESYQESARSVVHNPDRSPTPHDK</sequence>
<organism evidence="1 2">
    <name type="scientific">Lipomyces orientalis</name>
    <dbReference type="NCBI Taxonomy" id="1233043"/>
    <lineage>
        <taxon>Eukaryota</taxon>
        <taxon>Fungi</taxon>
        <taxon>Dikarya</taxon>
        <taxon>Ascomycota</taxon>
        <taxon>Saccharomycotina</taxon>
        <taxon>Lipomycetes</taxon>
        <taxon>Lipomycetales</taxon>
        <taxon>Lipomycetaceae</taxon>
        <taxon>Lipomyces</taxon>
    </lineage>
</organism>
<accession>A0ACC3TLJ2</accession>
<evidence type="ECO:0000313" key="1">
    <source>
        <dbReference type="EMBL" id="KAK9322037.1"/>
    </source>
</evidence>
<proteinExistence type="predicted"/>
<name>A0ACC3TLJ2_9ASCO</name>
<dbReference type="Proteomes" id="UP001489719">
    <property type="component" value="Unassembled WGS sequence"/>
</dbReference>
<comment type="caution">
    <text evidence="1">The sequence shown here is derived from an EMBL/GenBank/DDBJ whole genome shotgun (WGS) entry which is preliminary data.</text>
</comment>
<evidence type="ECO:0000313" key="2">
    <source>
        <dbReference type="Proteomes" id="UP001489719"/>
    </source>
</evidence>
<protein>
    <submittedName>
        <fullName evidence="1">Uncharacterized protein</fullName>
    </submittedName>
</protein>
<reference evidence="2" key="1">
    <citation type="journal article" date="2024" name="Front. Bioeng. Biotechnol.">
        <title>Genome-scale model development and genomic sequencing of the oleaginous clade Lipomyces.</title>
        <authorList>
            <person name="Czajka J.J."/>
            <person name="Han Y."/>
            <person name="Kim J."/>
            <person name="Mondo S.J."/>
            <person name="Hofstad B.A."/>
            <person name="Robles A."/>
            <person name="Haridas S."/>
            <person name="Riley R."/>
            <person name="LaButti K."/>
            <person name="Pangilinan J."/>
            <person name="Andreopoulos W."/>
            <person name="Lipzen A."/>
            <person name="Yan J."/>
            <person name="Wang M."/>
            <person name="Ng V."/>
            <person name="Grigoriev I.V."/>
            <person name="Spatafora J.W."/>
            <person name="Magnuson J.K."/>
            <person name="Baker S.E."/>
            <person name="Pomraning K.R."/>
        </authorList>
    </citation>
    <scope>NUCLEOTIDE SEQUENCE [LARGE SCALE GENOMIC DNA]</scope>
    <source>
        <strain evidence="2">CBS 10300</strain>
    </source>
</reference>
<dbReference type="EMBL" id="MU970085">
    <property type="protein sequence ID" value="KAK9322037.1"/>
    <property type="molecule type" value="Genomic_DNA"/>
</dbReference>